<sequence>MPRRPWAPEGYQSPQKIEENGHRGHPDSDYGVQYNNGYRCIQRFSGFCTTAAVDHHHHLHVTQSTCLAVSCGVGGGIRSTKRVGFAVPTSTFSIRAHLVQF</sequence>
<dbReference type="InParanoid" id="D8TNX0"/>
<protein>
    <submittedName>
        <fullName evidence="2">Uncharacterized protein</fullName>
    </submittedName>
</protein>
<evidence type="ECO:0000313" key="3">
    <source>
        <dbReference type="Proteomes" id="UP000001058"/>
    </source>
</evidence>
<feature type="compositionally biased region" description="Basic and acidic residues" evidence="1">
    <location>
        <begin position="16"/>
        <end position="28"/>
    </location>
</feature>
<accession>D8TNX0</accession>
<feature type="region of interest" description="Disordered" evidence="1">
    <location>
        <begin position="1"/>
        <end position="30"/>
    </location>
</feature>
<evidence type="ECO:0000256" key="1">
    <source>
        <dbReference type="SAM" id="MobiDB-lite"/>
    </source>
</evidence>
<dbReference type="EMBL" id="GL378329">
    <property type="protein sequence ID" value="EFJ50916.1"/>
    <property type="molecule type" value="Genomic_DNA"/>
</dbReference>
<dbReference type="KEGG" id="vcn:VOLCADRAFT_88330"/>
<evidence type="ECO:0000313" key="2">
    <source>
        <dbReference type="EMBL" id="EFJ50916.1"/>
    </source>
</evidence>
<organism evidence="3">
    <name type="scientific">Volvox carteri f. nagariensis</name>
    <dbReference type="NCBI Taxonomy" id="3068"/>
    <lineage>
        <taxon>Eukaryota</taxon>
        <taxon>Viridiplantae</taxon>
        <taxon>Chlorophyta</taxon>
        <taxon>core chlorophytes</taxon>
        <taxon>Chlorophyceae</taxon>
        <taxon>CS clade</taxon>
        <taxon>Chlamydomonadales</taxon>
        <taxon>Volvocaceae</taxon>
        <taxon>Volvox</taxon>
    </lineage>
</organism>
<dbReference type="GeneID" id="9621040"/>
<name>D8TNX0_VOLCA</name>
<proteinExistence type="predicted"/>
<keyword evidence="3" id="KW-1185">Reference proteome</keyword>
<dbReference type="AlphaFoldDB" id="D8TNX0"/>
<dbReference type="RefSeq" id="XP_002947928.1">
    <property type="nucleotide sequence ID" value="XM_002947882.1"/>
</dbReference>
<reference evidence="2 3" key="1">
    <citation type="journal article" date="2010" name="Science">
        <title>Genomic analysis of organismal complexity in the multicellular green alga Volvox carteri.</title>
        <authorList>
            <person name="Prochnik S.E."/>
            <person name="Umen J."/>
            <person name="Nedelcu A.M."/>
            <person name="Hallmann A."/>
            <person name="Miller S.M."/>
            <person name="Nishii I."/>
            <person name="Ferris P."/>
            <person name="Kuo A."/>
            <person name="Mitros T."/>
            <person name="Fritz-Laylin L.K."/>
            <person name="Hellsten U."/>
            <person name="Chapman J."/>
            <person name="Simakov O."/>
            <person name="Rensing S.A."/>
            <person name="Terry A."/>
            <person name="Pangilinan J."/>
            <person name="Kapitonov V."/>
            <person name="Jurka J."/>
            <person name="Salamov A."/>
            <person name="Shapiro H."/>
            <person name="Schmutz J."/>
            <person name="Grimwood J."/>
            <person name="Lindquist E."/>
            <person name="Lucas S."/>
            <person name="Grigoriev I.V."/>
            <person name="Schmitt R."/>
            <person name="Kirk D."/>
            <person name="Rokhsar D.S."/>
        </authorList>
    </citation>
    <scope>NUCLEOTIDE SEQUENCE [LARGE SCALE GENOMIC DNA]</scope>
    <source>
        <strain evidence="3">f. Nagariensis / Eve</strain>
    </source>
</reference>
<dbReference type="Proteomes" id="UP000001058">
    <property type="component" value="Unassembled WGS sequence"/>
</dbReference>
<gene>
    <name evidence="2" type="ORF">VOLCADRAFT_88330</name>
</gene>